<feature type="transmembrane region" description="Helical" evidence="7">
    <location>
        <begin position="107"/>
        <end position="129"/>
    </location>
</feature>
<feature type="transmembrane region" description="Helical" evidence="7">
    <location>
        <begin position="12"/>
        <end position="31"/>
    </location>
</feature>
<feature type="transmembrane region" description="Helical" evidence="7">
    <location>
        <begin position="175"/>
        <end position="198"/>
    </location>
</feature>
<dbReference type="EMBL" id="CAJNOH010001899">
    <property type="protein sequence ID" value="CAF1259363.1"/>
    <property type="molecule type" value="Genomic_DNA"/>
</dbReference>
<feature type="transmembrane region" description="Helical" evidence="7">
    <location>
        <begin position="141"/>
        <end position="163"/>
    </location>
</feature>
<evidence type="ECO:0000256" key="2">
    <source>
        <dbReference type="ARBA" id="ARBA00022448"/>
    </source>
</evidence>
<feature type="transmembrane region" description="Helical" evidence="7">
    <location>
        <begin position="315"/>
        <end position="336"/>
    </location>
</feature>
<gene>
    <name evidence="10" type="ORF">JXQ802_LOCUS42844</name>
    <name evidence="9" type="ORF">PYM288_LOCUS27796</name>
</gene>
<dbReference type="GO" id="GO:0016020">
    <property type="term" value="C:membrane"/>
    <property type="evidence" value="ECO:0007669"/>
    <property type="project" value="UniProtKB-SubCell"/>
</dbReference>
<evidence type="ECO:0000313" key="10">
    <source>
        <dbReference type="EMBL" id="CAF1539517.1"/>
    </source>
</evidence>
<dbReference type="InterPro" id="IPR050794">
    <property type="entry name" value="CPA2_transporter"/>
</dbReference>
<evidence type="ECO:0000259" key="8">
    <source>
        <dbReference type="Pfam" id="PF00999"/>
    </source>
</evidence>
<evidence type="ECO:0000313" key="11">
    <source>
        <dbReference type="Proteomes" id="UP000663854"/>
    </source>
</evidence>
<protein>
    <recommendedName>
        <fullName evidence="8">Cation/H+ exchanger transmembrane domain-containing protein</fullName>
    </recommendedName>
</protein>
<evidence type="ECO:0000256" key="1">
    <source>
        <dbReference type="ARBA" id="ARBA00004141"/>
    </source>
</evidence>
<sequence length="487" mass="54179">MVVLFEDPRKLPLATFLTQVFITLVVCKILAKLLSYIRQPQVIGQIIAGILFGPSVLGHIRGWSETVWLPSSLPAFQLIANLGLLFFMFFLGLELDLGQIKNSWKTTIPIACASIIFPVGIGCAVALWFYDMNSNFQTNKIAFILFVASGFGFSAFPVLATLLNSNELLNKPIGVQTISLAAVEDIAVWVILAIASAFSSGDSALQGLYTLLLTLAFIAIMVFIIRPILKRLHDFYLRHNDDTNVYLVVICLLLLVAAAFTTEVMGNGLCLPRKGELTNFLGLRIELIIVEFFLPLYFANSGLRTRLNLLTTGQSWWTLVVLIFLASIAKILPVTLMSKLCTKKSWSYCSSMGVLMNTRGIVQLVVLNIGVELKVISPIIFAIFVLMATVLTFLTSPIVYLLYRRGVDKEKLSSNDVTEELDTVREDRKNMVEYESAIYTISNGSVIDNELNSSKDNSNANRDQSAVIDNIVKMPIYPRRTVNMTRF</sequence>
<feature type="transmembrane region" description="Helical" evidence="7">
    <location>
        <begin position="204"/>
        <end position="225"/>
    </location>
</feature>
<dbReference type="InterPro" id="IPR006153">
    <property type="entry name" value="Cation/H_exchanger_TM"/>
</dbReference>
<keyword evidence="12" id="KW-1185">Reference proteome</keyword>
<feature type="transmembrane region" description="Helical" evidence="7">
    <location>
        <begin position="379"/>
        <end position="403"/>
    </location>
</feature>
<dbReference type="GO" id="GO:1902600">
    <property type="term" value="P:proton transmembrane transport"/>
    <property type="evidence" value="ECO:0007669"/>
    <property type="project" value="InterPro"/>
</dbReference>
<feature type="transmembrane region" description="Helical" evidence="7">
    <location>
        <begin position="43"/>
        <end position="63"/>
    </location>
</feature>
<dbReference type="Pfam" id="PF00999">
    <property type="entry name" value="Na_H_Exchanger"/>
    <property type="match status" value="1"/>
</dbReference>
<dbReference type="Proteomes" id="UP000663854">
    <property type="component" value="Unassembled WGS sequence"/>
</dbReference>
<evidence type="ECO:0000256" key="5">
    <source>
        <dbReference type="ARBA" id="ARBA00023065"/>
    </source>
</evidence>
<dbReference type="EMBL" id="CAJNOL010002963">
    <property type="protein sequence ID" value="CAF1539517.1"/>
    <property type="molecule type" value="Genomic_DNA"/>
</dbReference>
<dbReference type="PANTHER" id="PTHR32468:SF0">
    <property type="entry name" value="K(+)_H(+) ANTIPORTER 1"/>
    <property type="match status" value="1"/>
</dbReference>
<accession>A0A815AMK4</accession>
<keyword evidence="2" id="KW-0813">Transport</keyword>
<feature type="transmembrane region" description="Helical" evidence="7">
    <location>
        <begin position="245"/>
        <end position="261"/>
    </location>
</feature>
<dbReference type="GO" id="GO:0015297">
    <property type="term" value="F:antiporter activity"/>
    <property type="evidence" value="ECO:0007669"/>
    <property type="project" value="InterPro"/>
</dbReference>
<evidence type="ECO:0000256" key="4">
    <source>
        <dbReference type="ARBA" id="ARBA00022989"/>
    </source>
</evidence>
<keyword evidence="4 7" id="KW-1133">Transmembrane helix</keyword>
<dbReference type="PANTHER" id="PTHR32468">
    <property type="entry name" value="CATION/H + ANTIPORTER"/>
    <property type="match status" value="1"/>
</dbReference>
<keyword evidence="3 7" id="KW-0812">Transmembrane</keyword>
<evidence type="ECO:0000256" key="7">
    <source>
        <dbReference type="SAM" id="Phobius"/>
    </source>
</evidence>
<feature type="transmembrane region" description="Helical" evidence="7">
    <location>
        <begin position="281"/>
        <end position="303"/>
    </location>
</feature>
<dbReference type="Proteomes" id="UP000663870">
    <property type="component" value="Unassembled WGS sequence"/>
</dbReference>
<keyword evidence="6 7" id="KW-0472">Membrane</keyword>
<feature type="transmembrane region" description="Helical" evidence="7">
    <location>
        <begin position="75"/>
        <end position="95"/>
    </location>
</feature>
<feature type="domain" description="Cation/H+ exchanger transmembrane" evidence="8">
    <location>
        <begin position="22"/>
        <end position="398"/>
    </location>
</feature>
<dbReference type="InterPro" id="IPR038770">
    <property type="entry name" value="Na+/solute_symporter_sf"/>
</dbReference>
<dbReference type="Gene3D" id="1.20.1530.20">
    <property type="match status" value="1"/>
</dbReference>
<evidence type="ECO:0000313" key="9">
    <source>
        <dbReference type="EMBL" id="CAF1259363.1"/>
    </source>
</evidence>
<comment type="subcellular location">
    <subcellularLocation>
        <location evidence="1">Membrane</location>
        <topology evidence="1">Multi-pass membrane protein</topology>
    </subcellularLocation>
</comment>
<name>A0A815AMK4_9BILA</name>
<evidence type="ECO:0000313" key="12">
    <source>
        <dbReference type="Proteomes" id="UP000663870"/>
    </source>
</evidence>
<comment type="caution">
    <text evidence="9">The sequence shown here is derived from an EMBL/GenBank/DDBJ whole genome shotgun (WGS) entry which is preliminary data.</text>
</comment>
<evidence type="ECO:0000256" key="6">
    <source>
        <dbReference type="ARBA" id="ARBA00023136"/>
    </source>
</evidence>
<keyword evidence="5" id="KW-0406">Ion transport</keyword>
<reference evidence="9" key="1">
    <citation type="submission" date="2021-02" db="EMBL/GenBank/DDBJ databases">
        <authorList>
            <person name="Nowell W R."/>
        </authorList>
    </citation>
    <scope>NUCLEOTIDE SEQUENCE</scope>
</reference>
<organism evidence="9 11">
    <name type="scientific">Rotaria sordida</name>
    <dbReference type="NCBI Taxonomy" id="392033"/>
    <lineage>
        <taxon>Eukaryota</taxon>
        <taxon>Metazoa</taxon>
        <taxon>Spiralia</taxon>
        <taxon>Gnathifera</taxon>
        <taxon>Rotifera</taxon>
        <taxon>Eurotatoria</taxon>
        <taxon>Bdelloidea</taxon>
        <taxon>Philodinida</taxon>
        <taxon>Philodinidae</taxon>
        <taxon>Rotaria</taxon>
    </lineage>
</organism>
<proteinExistence type="predicted"/>
<dbReference type="AlphaFoldDB" id="A0A815AMK4"/>
<evidence type="ECO:0000256" key="3">
    <source>
        <dbReference type="ARBA" id="ARBA00022692"/>
    </source>
</evidence>